<accession>A0A975P491</accession>
<dbReference type="RefSeq" id="WP_215505900.1">
    <property type="nucleotide sequence ID" value="NZ_CP076361.1"/>
</dbReference>
<dbReference type="PANTHER" id="PTHR43584">
    <property type="entry name" value="NUCLEOTIDYL TRANSFERASE"/>
    <property type="match status" value="1"/>
</dbReference>
<dbReference type="KEGG" id="gfu:KM031_09355"/>
<dbReference type="GO" id="GO:0016779">
    <property type="term" value="F:nucleotidyltransferase activity"/>
    <property type="evidence" value="ECO:0007669"/>
    <property type="project" value="UniProtKB-KW"/>
</dbReference>
<reference evidence="5" key="1">
    <citation type="submission" date="2021-06" db="EMBL/GenBank/DDBJ databases">
        <title>Direct submission.</title>
        <authorList>
            <person name="Lee C.-S."/>
            <person name="Jin L."/>
        </authorList>
    </citation>
    <scope>NUCLEOTIDE SEQUENCE</scope>
    <source>
        <strain evidence="5">Con5</strain>
    </source>
</reference>
<evidence type="ECO:0000256" key="2">
    <source>
        <dbReference type="ARBA" id="ARBA00022695"/>
    </source>
</evidence>
<evidence type="ECO:0000256" key="1">
    <source>
        <dbReference type="ARBA" id="ARBA00022679"/>
    </source>
</evidence>
<dbReference type="AlphaFoldDB" id="A0A975P491"/>
<evidence type="ECO:0000313" key="5">
    <source>
        <dbReference type="EMBL" id="QWK89087.1"/>
    </source>
</evidence>
<dbReference type="Pfam" id="PF12804">
    <property type="entry name" value="NTP_transf_3"/>
    <property type="match status" value="1"/>
</dbReference>
<evidence type="ECO:0000256" key="3">
    <source>
        <dbReference type="ARBA" id="ARBA00022842"/>
    </source>
</evidence>
<dbReference type="InterPro" id="IPR029044">
    <property type="entry name" value="Nucleotide-diphossugar_trans"/>
</dbReference>
<sequence>MPDRPGALMLFAAGFGTRMGALTAHRPKPLIEVAGRALIDHALLQAEPLALRRIVVNLHYLPDQIRAHLAGRADIRFAAEPDEILETGGGLRAALPLLGPGPVFTLNTDAVWAGQNPLAQLLSAWDPARMDALLLLLPAPQAKGFAGTGDFVLDGEGRIARAKGAPGLAYLGAQILRTDRLAEIPDRVFSLNRLWDMAIAEGRAFGHVHQGGWCDVGHPGGIAMAEALLANDDV</sequence>
<gene>
    <name evidence="5" type="ORF">KM031_09355</name>
</gene>
<evidence type="ECO:0000259" key="4">
    <source>
        <dbReference type="Pfam" id="PF12804"/>
    </source>
</evidence>
<keyword evidence="3" id="KW-0460">Magnesium</keyword>
<dbReference type="Proteomes" id="UP000679352">
    <property type="component" value="Chromosome"/>
</dbReference>
<protein>
    <submittedName>
        <fullName evidence="5">Nucleotidyltransferase family protein</fullName>
    </submittedName>
</protein>
<organism evidence="5 6">
    <name type="scientific">Gemmobacter fulvus</name>
    <dbReference type="NCBI Taxonomy" id="2840474"/>
    <lineage>
        <taxon>Bacteria</taxon>
        <taxon>Pseudomonadati</taxon>
        <taxon>Pseudomonadota</taxon>
        <taxon>Alphaproteobacteria</taxon>
        <taxon>Rhodobacterales</taxon>
        <taxon>Paracoccaceae</taxon>
        <taxon>Gemmobacter</taxon>
    </lineage>
</organism>
<dbReference type="InterPro" id="IPR050065">
    <property type="entry name" value="GlmU-like"/>
</dbReference>
<feature type="domain" description="MobA-like NTP transferase" evidence="4">
    <location>
        <begin position="10"/>
        <end position="132"/>
    </location>
</feature>
<evidence type="ECO:0000313" key="6">
    <source>
        <dbReference type="Proteomes" id="UP000679352"/>
    </source>
</evidence>
<keyword evidence="6" id="KW-1185">Reference proteome</keyword>
<dbReference type="EMBL" id="CP076361">
    <property type="protein sequence ID" value="QWK89087.1"/>
    <property type="molecule type" value="Genomic_DNA"/>
</dbReference>
<name>A0A975P491_9RHOB</name>
<dbReference type="PANTHER" id="PTHR43584:SF8">
    <property type="entry name" value="N-ACETYLMURAMATE ALPHA-1-PHOSPHATE URIDYLYLTRANSFERASE"/>
    <property type="match status" value="1"/>
</dbReference>
<dbReference type="InterPro" id="IPR025877">
    <property type="entry name" value="MobA-like_NTP_Trfase"/>
</dbReference>
<dbReference type="CDD" id="cd06422">
    <property type="entry name" value="NTP_transferase_like_1"/>
    <property type="match status" value="1"/>
</dbReference>
<keyword evidence="1" id="KW-0808">Transferase</keyword>
<keyword evidence="2" id="KW-0548">Nucleotidyltransferase</keyword>
<dbReference type="SUPFAM" id="SSF53448">
    <property type="entry name" value="Nucleotide-diphospho-sugar transferases"/>
    <property type="match status" value="1"/>
</dbReference>
<proteinExistence type="predicted"/>
<dbReference type="Gene3D" id="3.90.550.10">
    <property type="entry name" value="Spore Coat Polysaccharide Biosynthesis Protein SpsA, Chain A"/>
    <property type="match status" value="1"/>
</dbReference>